<proteinExistence type="predicted"/>
<dbReference type="AlphaFoldDB" id="A0A061RN74"/>
<reference evidence="2" key="1">
    <citation type="submission" date="2014-05" db="EMBL/GenBank/DDBJ databases">
        <title>The transcriptome of the halophilic microalga Tetraselmis sp. GSL018 isolated from the Great Salt Lake, Utah.</title>
        <authorList>
            <person name="Jinkerson R.E."/>
            <person name="D'Adamo S."/>
            <person name="Posewitz M.C."/>
        </authorList>
    </citation>
    <scope>NUCLEOTIDE SEQUENCE</scope>
    <source>
        <strain evidence="2">GSL018</strain>
    </source>
</reference>
<sequence length="274" mass="29945">RDVALSLYRAFFRCVRELNKNASTFTLRNIREQRPWSVVVQQREDSRDRNILRSLVPSLLKGTEPSDERLSGDMLASCVRRNFRGMASATSEDEKALALNSGLEALRELYKQLRLERSTVRAEGQYGTDVEHTVCHEDNAPFEEGASVGCRLSVSNRGTRKVKLLDVEWLSADSSGERVGQGSLSSKRLPTLALQPGDRLDFAHRVPLPVPGTAAEPGRPLRRAARPGAPPAARPAEPPVTAAALSPGAQPAGTLSSQPPARRLAQQPFPKGRP</sequence>
<protein>
    <submittedName>
        <fullName evidence="2">Uncharacterized protein</fullName>
    </submittedName>
</protein>
<organism evidence="2">
    <name type="scientific">Tetraselmis sp. GSL018</name>
    <dbReference type="NCBI Taxonomy" id="582737"/>
    <lineage>
        <taxon>Eukaryota</taxon>
        <taxon>Viridiplantae</taxon>
        <taxon>Chlorophyta</taxon>
        <taxon>core chlorophytes</taxon>
        <taxon>Chlorodendrophyceae</taxon>
        <taxon>Chlorodendrales</taxon>
        <taxon>Chlorodendraceae</taxon>
        <taxon>Tetraselmis</taxon>
    </lineage>
</organism>
<evidence type="ECO:0000313" key="2">
    <source>
        <dbReference type="EMBL" id="JAC73438.1"/>
    </source>
</evidence>
<name>A0A061RN74_9CHLO</name>
<feature type="non-terminal residue" evidence="2">
    <location>
        <position position="274"/>
    </location>
</feature>
<evidence type="ECO:0000256" key="1">
    <source>
        <dbReference type="SAM" id="MobiDB-lite"/>
    </source>
</evidence>
<gene>
    <name evidence="2" type="ORF">TSPGSL018_28869</name>
</gene>
<feature type="compositionally biased region" description="Pro residues" evidence="1">
    <location>
        <begin position="228"/>
        <end position="238"/>
    </location>
</feature>
<feature type="non-terminal residue" evidence="2">
    <location>
        <position position="1"/>
    </location>
</feature>
<feature type="region of interest" description="Disordered" evidence="1">
    <location>
        <begin position="205"/>
        <end position="274"/>
    </location>
</feature>
<accession>A0A061RN74</accession>
<dbReference type="EMBL" id="GBEZ01012449">
    <property type="protein sequence ID" value="JAC73438.1"/>
    <property type="molecule type" value="Transcribed_RNA"/>
</dbReference>